<feature type="transmembrane region" description="Helical" evidence="8">
    <location>
        <begin position="158"/>
        <end position="177"/>
    </location>
</feature>
<evidence type="ECO:0000259" key="9">
    <source>
        <dbReference type="Pfam" id="PF00361"/>
    </source>
</evidence>
<gene>
    <name evidence="10" type="ORF">SAMN04488052_101222</name>
</gene>
<feature type="transmembrane region" description="Helical" evidence="8">
    <location>
        <begin position="483"/>
        <end position="501"/>
    </location>
</feature>
<dbReference type="OrthoDB" id="9768329at2"/>
<feature type="transmembrane region" description="Helical" evidence="8">
    <location>
        <begin position="363"/>
        <end position="382"/>
    </location>
</feature>
<dbReference type="PANTHER" id="PTHR42703:SF1">
    <property type="entry name" value="NA(+)_H(+) ANTIPORTER SUBUNIT D1"/>
    <property type="match status" value="1"/>
</dbReference>
<feature type="transmembrane region" description="Helical" evidence="8">
    <location>
        <begin position="663"/>
        <end position="685"/>
    </location>
</feature>
<feature type="transmembrane region" description="Helical" evidence="8">
    <location>
        <begin position="197"/>
        <end position="220"/>
    </location>
</feature>
<feature type="transmembrane region" description="Helical" evidence="8">
    <location>
        <begin position="538"/>
        <end position="558"/>
    </location>
</feature>
<feature type="transmembrane region" description="Helical" evidence="8">
    <location>
        <begin position="782"/>
        <end position="806"/>
    </location>
</feature>
<feature type="transmembrane region" description="Helical" evidence="8">
    <location>
        <begin position="991"/>
        <end position="1011"/>
    </location>
</feature>
<feature type="transmembrane region" description="Helical" evidence="8">
    <location>
        <begin position="260"/>
        <end position="281"/>
    </location>
</feature>
<feature type="transmembrane region" description="Helical" evidence="8">
    <location>
        <begin position="506"/>
        <end position="526"/>
    </location>
</feature>
<proteinExistence type="inferred from homology"/>
<accession>A0A1H8PXH4</accession>
<protein>
    <submittedName>
        <fullName evidence="10">Formate hydrogenlyase subunit 3/Multisubunit Na+/H+ antiporter, MnhD subunit</fullName>
    </submittedName>
</protein>
<feature type="transmembrane region" description="Helical" evidence="8">
    <location>
        <begin position="402"/>
        <end position="421"/>
    </location>
</feature>
<keyword evidence="10" id="KW-0456">Lyase</keyword>
<feature type="transmembrane region" description="Helical" evidence="8">
    <location>
        <begin position="727"/>
        <end position="747"/>
    </location>
</feature>
<dbReference type="GO" id="GO:0042773">
    <property type="term" value="P:ATP synthesis coupled electron transport"/>
    <property type="evidence" value="ECO:0007669"/>
    <property type="project" value="InterPro"/>
</dbReference>
<feature type="transmembrane region" description="Helical" evidence="8">
    <location>
        <begin position="926"/>
        <end position="947"/>
    </location>
</feature>
<sequence length="1012" mass="104480">MTAADWAMVVLACLPLAAAVGAFIAPRLGAALGVSSGLVMLLAALMLAARVMSDGTAQHELAGWGAPLGIVWVVDGLAALMLVLAAGIATLCAAFRAFEGGQAPLFWPLWLFLLAGLNALFLSADLFNLFVALEVLTLAAVGLIALAGENALGAAWRYLLAMVLGSSIYLMGVALLYGQYGVLDLALLGERIAVDPVTAVAVTFVTVGLLLKSAVFPLHFWLPKAHGRAPTVVSAALSAIVIAASYYLLIRLWFGPLSGFLATGAAPLLGALGAGALLWGGAQALLQRRLKMLIAYSTVSQIGFGMLVFPLAATASGTLAWSGAVLLMVAHSLAKAALFLGAGCVIKARGSDAMSELGTPQRGLRTAWIAMAIACASLIGLPPTGGFTGKLWLLQAAIAEQAWVWVVIILTGTLLTAAYLFRMIDVAARPRCGSGPDDARPPVFLACAALGLAVGAVLAGIAWPAVQVSPGAITATVTGHASTLALLGFALAAPWLCMLAVPRQRALGWVLPLAPVPALLSAMFTPEAVHLGSVGVDAVTRLFLIVAATLWSVAGWFAVQSGDRPGRHPVFALAWLAALAGNLTLIHAQDLLTFYVGMALMTFASYGLIIHSRQQAARAAGRVYVAMMMLGEVAMMLAIAMLMAHSAPGTPPGFAAPVATAPLAVALLAFGFAMKLGVFGVHAWLPLAHPVAPVAASAVLSGVMIKAGALGWWRISEPAAGQFPEPGVLLVVLGLLTALYGAARGVMALAAKTVLAWSSVSQMGLMVIMAGVALTHTDAAPAAYTAMAALVMHHGLNKGALFLGAGLLDADSGPQQRLVWRALWLPALALAGAPLTSGALSKAALDGAADLSPLAGWLSPALYLAAVATTLLMMRFLWCTRATQPGHDKPMARAPLLLWLTLVVAATLLPWTWFRGEDAFHEAWTLSALTGAAWPVLLGLGIAALALRGGGPPQLRSPLPALTARLNLTAWTAPTVLGISNLERGMQLWSVVGRLIFVVTGLFLAVLLTPLL</sequence>
<keyword evidence="5 8" id="KW-1133">Transmembrane helix</keyword>
<dbReference type="GO" id="GO:0008137">
    <property type="term" value="F:NADH dehydrogenase (ubiquinone) activity"/>
    <property type="evidence" value="ECO:0007669"/>
    <property type="project" value="InterPro"/>
</dbReference>
<evidence type="ECO:0000256" key="1">
    <source>
        <dbReference type="ARBA" id="ARBA00004651"/>
    </source>
</evidence>
<feature type="transmembrane region" description="Helical" evidence="8">
    <location>
        <begin position="692"/>
        <end position="715"/>
    </location>
</feature>
<feature type="transmembrane region" description="Helical" evidence="8">
    <location>
        <begin position="293"/>
        <end position="313"/>
    </location>
</feature>
<dbReference type="GO" id="GO:0005886">
    <property type="term" value="C:plasma membrane"/>
    <property type="evidence" value="ECO:0007669"/>
    <property type="project" value="UniProtKB-SubCell"/>
</dbReference>
<feature type="transmembrane region" description="Helical" evidence="8">
    <location>
        <begin position="896"/>
        <end position="914"/>
    </location>
</feature>
<feature type="transmembrane region" description="Helical" evidence="8">
    <location>
        <begin position="6"/>
        <end position="24"/>
    </location>
</feature>
<keyword evidence="4 7" id="KW-0812">Transmembrane</keyword>
<feature type="transmembrane region" description="Helical" evidence="8">
    <location>
        <begin position="570"/>
        <end position="588"/>
    </location>
</feature>
<feature type="domain" description="NADH:quinone oxidoreductase/Mrp antiporter transmembrane" evidence="9">
    <location>
        <begin position="123"/>
        <end position="416"/>
    </location>
</feature>
<evidence type="ECO:0000313" key="11">
    <source>
        <dbReference type="Proteomes" id="UP000199657"/>
    </source>
</evidence>
<evidence type="ECO:0000256" key="7">
    <source>
        <dbReference type="RuleBase" id="RU000320"/>
    </source>
</evidence>
<feature type="transmembrane region" description="Helical" evidence="8">
    <location>
        <begin position="623"/>
        <end position="643"/>
    </location>
</feature>
<dbReference type="InterPro" id="IPR001750">
    <property type="entry name" value="ND/Mrp_TM"/>
</dbReference>
<reference evidence="10 11" key="1">
    <citation type="submission" date="2016-10" db="EMBL/GenBank/DDBJ databases">
        <authorList>
            <person name="de Groot N.N."/>
        </authorList>
    </citation>
    <scope>NUCLEOTIDE SEQUENCE [LARGE SCALE GENOMIC DNA]</scope>
    <source>
        <strain evidence="10 11">CGMCC 1.6291</strain>
    </source>
</reference>
<feature type="transmembrane region" description="Helical" evidence="8">
    <location>
        <begin position="69"/>
        <end position="93"/>
    </location>
</feature>
<feature type="transmembrane region" description="Helical" evidence="8">
    <location>
        <begin position="31"/>
        <end position="49"/>
    </location>
</feature>
<comment type="subcellular location">
    <subcellularLocation>
        <location evidence="1">Cell membrane</location>
        <topology evidence="1">Multi-pass membrane protein</topology>
    </subcellularLocation>
    <subcellularLocation>
        <location evidence="7">Membrane</location>
        <topology evidence="7">Multi-pass membrane protein</topology>
    </subcellularLocation>
</comment>
<keyword evidence="6 8" id="KW-0472">Membrane</keyword>
<dbReference type="STRING" id="406100.SAMN04488052_101222"/>
<evidence type="ECO:0000256" key="5">
    <source>
        <dbReference type="ARBA" id="ARBA00022989"/>
    </source>
</evidence>
<organism evidence="10 11">
    <name type="scientific">Aquisalimonas asiatica</name>
    <dbReference type="NCBI Taxonomy" id="406100"/>
    <lineage>
        <taxon>Bacteria</taxon>
        <taxon>Pseudomonadati</taxon>
        <taxon>Pseudomonadota</taxon>
        <taxon>Gammaproteobacteria</taxon>
        <taxon>Chromatiales</taxon>
        <taxon>Ectothiorhodospiraceae</taxon>
        <taxon>Aquisalimonas</taxon>
    </lineage>
</organism>
<dbReference type="InterPro" id="IPR003918">
    <property type="entry name" value="NADH_UbQ_OxRdtase"/>
</dbReference>
<feature type="transmembrane region" description="Helical" evidence="8">
    <location>
        <begin position="857"/>
        <end position="876"/>
    </location>
</feature>
<feature type="domain" description="NADH:quinone oxidoreductase/Mrp antiporter transmembrane" evidence="9">
    <location>
        <begin position="588"/>
        <end position="816"/>
    </location>
</feature>
<feature type="transmembrane region" description="Helical" evidence="8">
    <location>
        <begin position="754"/>
        <end position="776"/>
    </location>
</feature>
<dbReference type="GO" id="GO:0016829">
    <property type="term" value="F:lyase activity"/>
    <property type="evidence" value="ECO:0007669"/>
    <property type="project" value="UniProtKB-KW"/>
</dbReference>
<dbReference type="Proteomes" id="UP000199657">
    <property type="component" value="Unassembled WGS sequence"/>
</dbReference>
<feature type="transmembrane region" description="Helical" evidence="8">
    <location>
        <begin position="818"/>
        <end position="837"/>
    </location>
</feature>
<dbReference type="Pfam" id="PF00361">
    <property type="entry name" value="Proton_antipo_M"/>
    <property type="match status" value="2"/>
</dbReference>
<evidence type="ECO:0000256" key="4">
    <source>
        <dbReference type="ARBA" id="ARBA00022692"/>
    </source>
</evidence>
<name>A0A1H8PXH4_9GAMM</name>
<dbReference type="AlphaFoldDB" id="A0A1H8PXH4"/>
<keyword evidence="3" id="KW-1003">Cell membrane</keyword>
<dbReference type="RefSeq" id="WP_091639182.1">
    <property type="nucleotide sequence ID" value="NZ_FOEG01000001.1"/>
</dbReference>
<evidence type="ECO:0000313" key="10">
    <source>
        <dbReference type="EMBL" id="SEO46712.1"/>
    </source>
</evidence>
<dbReference type="PANTHER" id="PTHR42703">
    <property type="entry name" value="NADH DEHYDROGENASE"/>
    <property type="match status" value="1"/>
</dbReference>
<evidence type="ECO:0000256" key="8">
    <source>
        <dbReference type="SAM" id="Phobius"/>
    </source>
</evidence>
<dbReference type="EMBL" id="FOEG01000001">
    <property type="protein sequence ID" value="SEO46712.1"/>
    <property type="molecule type" value="Genomic_DNA"/>
</dbReference>
<evidence type="ECO:0000256" key="6">
    <source>
        <dbReference type="ARBA" id="ARBA00023136"/>
    </source>
</evidence>
<evidence type="ECO:0000256" key="3">
    <source>
        <dbReference type="ARBA" id="ARBA00022475"/>
    </source>
</evidence>
<dbReference type="PRINTS" id="PR01437">
    <property type="entry name" value="NUOXDRDTASE4"/>
</dbReference>
<keyword evidence="11" id="KW-1185">Reference proteome</keyword>
<feature type="transmembrane region" description="Helical" evidence="8">
    <location>
        <begin position="594"/>
        <end position="611"/>
    </location>
</feature>
<feature type="transmembrane region" description="Helical" evidence="8">
    <location>
        <begin position="442"/>
        <end position="463"/>
    </location>
</feature>
<feature type="transmembrane region" description="Helical" evidence="8">
    <location>
        <begin position="105"/>
        <end position="123"/>
    </location>
</feature>
<feature type="transmembrane region" description="Helical" evidence="8">
    <location>
        <begin position="232"/>
        <end position="254"/>
    </location>
</feature>
<feature type="transmembrane region" description="Helical" evidence="8">
    <location>
        <begin position="319"/>
        <end position="342"/>
    </location>
</feature>
<feature type="transmembrane region" description="Helical" evidence="8">
    <location>
        <begin position="129"/>
        <end position="146"/>
    </location>
</feature>
<comment type="similarity">
    <text evidence="2">Belongs to the CPA3 antiporters (TC 2.A.63) subunit D family.</text>
</comment>
<evidence type="ECO:0000256" key="2">
    <source>
        <dbReference type="ARBA" id="ARBA00005346"/>
    </source>
</evidence>
<dbReference type="InterPro" id="IPR050586">
    <property type="entry name" value="CPA3_Na-H_Antiporter_D"/>
</dbReference>